<feature type="compositionally biased region" description="Low complexity" evidence="1">
    <location>
        <begin position="41"/>
        <end position="57"/>
    </location>
</feature>
<proteinExistence type="predicted"/>
<dbReference type="Proteomes" id="UP000823388">
    <property type="component" value="Chromosome 1N"/>
</dbReference>
<feature type="region of interest" description="Disordered" evidence="1">
    <location>
        <begin position="32"/>
        <end position="57"/>
    </location>
</feature>
<sequence length="203" mass="21957">MRLASAHLSWCVLSQAVPRAASTGYISAPSVITSPAPPPAQGAQEQRQPCSSLSSVRSRLLPPRHAAIDPAPARRSCLMHAQCWPAPAPRRTVTRLRRGKRPTVRLPFTCPRVPGCRPSSRITRPGLFLGTRHDALLLRCRSTCTVPPPLFRRIGVRFLASVPCRGPGRGDSCLRVHCHTVHCAGAASTCRSTRSTCNSSSLM</sequence>
<protein>
    <submittedName>
        <fullName evidence="2">Uncharacterized protein</fullName>
    </submittedName>
</protein>
<accession>A0A8T0WZN1</accession>
<keyword evidence="3" id="KW-1185">Reference proteome</keyword>
<reference evidence="2" key="1">
    <citation type="submission" date="2020-05" db="EMBL/GenBank/DDBJ databases">
        <title>WGS assembly of Panicum virgatum.</title>
        <authorList>
            <person name="Lovell J.T."/>
            <person name="Jenkins J."/>
            <person name="Shu S."/>
            <person name="Juenger T.E."/>
            <person name="Schmutz J."/>
        </authorList>
    </citation>
    <scope>NUCLEOTIDE SEQUENCE</scope>
    <source>
        <strain evidence="2">AP13</strain>
    </source>
</reference>
<evidence type="ECO:0000313" key="2">
    <source>
        <dbReference type="EMBL" id="KAG2648699.1"/>
    </source>
</evidence>
<dbReference type="AlphaFoldDB" id="A0A8T0WZN1"/>
<organism evidence="2 3">
    <name type="scientific">Panicum virgatum</name>
    <name type="common">Blackwell switchgrass</name>
    <dbReference type="NCBI Taxonomy" id="38727"/>
    <lineage>
        <taxon>Eukaryota</taxon>
        <taxon>Viridiplantae</taxon>
        <taxon>Streptophyta</taxon>
        <taxon>Embryophyta</taxon>
        <taxon>Tracheophyta</taxon>
        <taxon>Spermatophyta</taxon>
        <taxon>Magnoliopsida</taxon>
        <taxon>Liliopsida</taxon>
        <taxon>Poales</taxon>
        <taxon>Poaceae</taxon>
        <taxon>PACMAD clade</taxon>
        <taxon>Panicoideae</taxon>
        <taxon>Panicodae</taxon>
        <taxon>Paniceae</taxon>
        <taxon>Panicinae</taxon>
        <taxon>Panicum</taxon>
        <taxon>Panicum sect. Hiantes</taxon>
    </lineage>
</organism>
<comment type="caution">
    <text evidence="2">The sequence shown here is derived from an EMBL/GenBank/DDBJ whole genome shotgun (WGS) entry which is preliminary data.</text>
</comment>
<evidence type="ECO:0000313" key="3">
    <source>
        <dbReference type="Proteomes" id="UP000823388"/>
    </source>
</evidence>
<dbReference type="EMBL" id="CM029038">
    <property type="protein sequence ID" value="KAG2648699.1"/>
    <property type="molecule type" value="Genomic_DNA"/>
</dbReference>
<name>A0A8T0WZN1_PANVG</name>
<evidence type="ECO:0000256" key="1">
    <source>
        <dbReference type="SAM" id="MobiDB-lite"/>
    </source>
</evidence>
<gene>
    <name evidence="2" type="ORF">PVAP13_1NG060775</name>
</gene>